<keyword evidence="1" id="KW-0472">Membrane</keyword>
<reference evidence="2 3" key="1">
    <citation type="journal article" date="2023" name="J. Phycol.">
        <title>Chrysosporum ovalisporum is synonymous with the true-branching cyanobacterium Umezakia natans (Nostocales/Aphanizomenonaceae).</title>
        <authorList>
            <person name="McGregor G.B."/>
            <person name="Sendall B.C."/>
            <person name="Niiyama Y."/>
            <person name="Tuji A."/>
            <person name="Willis A."/>
        </authorList>
    </citation>
    <scope>NUCLEOTIDE SEQUENCE [LARGE SCALE GENOMIC DNA]</scope>
    <source>
        <strain evidence="2 3">FSS-62</strain>
    </source>
</reference>
<evidence type="ECO:0000313" key="3">
    <source>
        <dbReference type="Proteomes" id="UP001159370"/>
    </source>
</evidence>
<organism evidence="2 3">
    <name type="scientific">Umezakia ovalisporum FSS-62</name>
    <dbReference type="NCBI Taxonomy" id="2971776"/>
    <lineage>
        <taxon>Bacteria</taxon>
        <taxon>Bacillati</taxon>
        <taxon>Cyanobacteriota</taxon>
        <taxon>Cyanophyceae</taxon>
        <taxon>Nostocales</taxon>
        <taxon>Nodulariaceae</taxon>
        <taxon>Umezakia</taxon>
    </lineage>
</organism>
<feature type="transmembrane region" description="Helical" evidence="1">
    <location>
        <begin position="127"/>
        <end position="151"/>
    </location>
</feature>
<keyword evidence="1" id="KW-0812">Transmembrane</keyword>
<accession>A0AA43GWZ6</accession>
<dbReference type="RefSeq" id="WP_280651860.1">
    <property type="nucleotide sequence ID" value="NZ_JANQDL010000023.1"/>
</dbReference>
<dbReference type="Proteomes" id="UP001159370">
    <property type="component" value="Unassembled WGS sequence"/>
</dbReference>
<protein>
    <submittedName>
        <fullName evidence="2">Armadillo-type fold-containing protein</fullName>
    </submittedName>
</protein>
<proteinExistence type="predicted"/>
<keyword evidence="1" id="KW-1133">Transmembrane helix</keyword>
<dbReference type="EMBL" id="JANQDL010000023">
    <property type="protein sequence ID" value="MDH6062777.1"/>
    <property type="molecule type" value="Genomic_DNA"/>
</dbReference>
<evidence type="ECO:0000313" key="2">
    <source>
        <dbReference type="EMBL" id="MDH6062777.1"/>
    </source>
</evidence>
<gene>
    <name evidence="2" type="ORF">NWP23_03025</name>
</gene>
<dbReference type="AlphaFoldDB" id="A0AA43GWZ6"/>
<evidence type="ECO:0000256" key="1">
    <source>
        <dbReference type="SAM" id="Phobius"/>
    </source>
</evidence>
<name>A0AA43GWZ6_9CYAN</name>
<feature type="transmembrane region" description="Helical" evidence="1">
    <location>
        <begin position="99"/>
        <end position="121"/>
    </location>
</feature>
<feature type="transmembrane region" description="Helical" evidence="1">
    <location>
        <begin position="61"/>
        <end position="79"/>
    </location>
</feature>
<dbReference type="GeneID" id="83686923"/>
<feature type="transmembrane region" description="Helical" evidence="1">
    <location>
        <begin position="36"/>
        <end position="55"/>
    </location>
</feature>
<sequence>MSQASFPWQQLINRVLHWWLLEFKTVSRKQRTFKPLSGPGGILAFLTVIVAMLLWNWKLLLALLVGVGVMLLVYSMPKWNWQLYLSQIWRFLNTTNSRFALAVSSGGIATVSTYMASAIWVDSKSSWIAAGAIVQGLGTLLTLILLMWQILKSYGNQEQNKLDQLLVNLTEQDPLKRLIAVRKLTKIITSQRIDGKVQQEIVQSLRLLLSQEQEKVIRDVLLDSLQNLDSLRSLPLSQVKTLIPLSSKLKVNISSS</sequence>
<comment type="caution">
    <text evidence="2">The sequence shown here is derived from an EMBL/GenBank/DDBJ whole genome shotgun (WGS) entry which is preliminary data.</text>
</comment>